<protein>
    <submittedName>
        <fullName evidence="1">Protein LOW PSII ACCUMULATION 1</fullName>
    </submittedName>
</protein>
<reference evidence="1" key="1">
    <citation type="journal article" date="2023" name="Mol. Ecol. Resour.">
        <title>Chromosome-level genome assembly of a triploid poplar Populus alba 'Berolinensis'.</title>
        <authorList>
            <person name="Chen S."/>
            <person name="Yu Y."/>
            <person name="Wang X."/>
            <person name="Wang S."/>
            <person name="Zhang T."/>
            <person name="Zhou Y."/>
            <person name="He R."/>
            <person name="Meng N."/>
            <person name="Wang Y."/>
            <person name="Liu W."/>
            <person name="Liu Z."/>
            <person name="Liu J."/>
            <person name="Guo Q."/>
            <person name="Huang H."/>
            <person name="Sederoff R.R."/>
            <person name="Wang G."/>
            <person name="Qu G."/>
            <person name="Chen S."/>
        </authorList>
    </citation>
    <scope>NUCLEOTIDE SEQUENCE</scope>
    <source>
        <strain evidence="1">SC-2020</strain>
    </source>
</reference>
<dbReference type="EMBL" id="JAQIZT010000002">
    <property type="protein sequence ID" value="KAJ7009176.1"/>
    <property type="molecule type" value="Genomic_DNA"/>
</dbReference>
<accession>A0AAD6RIJ1</accession>
<gene>
    <name evidence="1" type="ORF">NC653_007723</name>
</gene>
<dbReference type="AlphaFoldDB" id="A0AAD6RIJ1"/>
<keyword evidence="2" id="KW-1185">Reference proteome</keyword>
<evidence type="ECO:0000313" key="1">
    <source>
        <dbReference type="EMBL" id="KAJ7009176.1"/>
    </source>
</evidence>
<comment type="caution">
    <text evidence="1">The sequence shown here is derived from an EMBL/GenBank/DDBJ whole genome shotgun (WGS) entry which is preliminary data.</text>
</comment>
<evidence type="ECO:0000313" key="2">
    <source>
        <dbReference type="Proteomes" id="UP001164929"/>
    </source>
</evidence>
<proteinExistence type="predicted"/>
<name>A0AAD6RIJ1_9ROSI</name>
<organism evidence="1 2">
    <name type="scientific">Populus alba x Populus x berolinensis</name>
    <dbReference type="NCBI Taxonomy" id="444605"/>
    <lineage>
        <taxon>Eukaryota</taxon>
        <taxon>Viridiplantae</taxon>
        <taxon>Streptophyta</taxon>
        <taxon>Embryophyta</taxon>
        <taxon>Tracheophyta</taxon>
        <taxon>Spermatophyta</taxon>
        <taxon>Magnoliopsida</taxon>
        <taxon>eudicotyledons</taxon>
        <taxon>Gunneridae</taxon>
        <taxon>Pentapetalae</taxon>
        <taxon>rosids</taxon>
        <taxon>fabids</taxon>
        <taxon>Malpighiales</taxon>
        <taxon>Salicaceae</taxon>
        <taxon>Saliceae</taxon>
        <taxon>Populus</taxon>
    </lineage>
</organism>
<dbReference type="Proteomes" id="UP001164929">
    <property type="component" value="Chromosome 2"/>
</dbReference>
<sequence>MAAFALNQQLLCFSNSHSRTTTKPCSAWLLSSKTSVFSIPRKKGRFSLTSCNSQSSSEANTQTAESCVNLGLSLFSKGRVNVGKGNMGEQPLDCHARTALRGI</sequence>